<dbReference type="InterPro" id="IPR009290">
    <property type="entry name" value="Radial_spoke_3"/>
</dbReference>
<dbReference type="PANTHER" id="PTHR21648">
    <property type="entry name" value="FLAGELLAR RADIAL SPOKE PROTEIN 3"/>
    <property type="match status" value="1"/>
</dbReference>
<dbReference type="PANTHER" id="PTHR21648:SF0">
    <property type="entry name" value="RADIAL SPOKE HEAD PROTEIN 3 HOMOLOG"/>
    <property type="match status" value="1"/>
</dbReference>
<evidence type="ECO:0000256" key="9">
    <source>
        <dbReference type="SAM" id="Coils"/>
    </source>
</evidence>
<keyword evidence="8" id="KW-0966">Cell projection</keyword>
<evidence type="ECO:0000313" key="12">
    <source>
        <dbReference type="Proteomes" id="UP000075881"/>
    </source>
</evidence>
<feature type="compositionally biased region" description="Basic and acidic residues" evidence="10">
    <location>
        <begin position="248"/>
        <end position="268"/>
    </location>
</feature>
<keyword evidence="4" id="KW-0597">Phosphoprotein</keyword>
<evidence type="ECO:0000256" key="3">
    <source>
        <dbReference type="ARBA" id="ARBA00022490"/>
    </source>
</evidence>
<keyword evidence="3" id="KW-0963">Cytoplasm</keyword>
<evidence type="ECO:0000256" key="2">
    <source>
        <dbReference type="ARBA" id="ARBA00006737"/>
    </source>
</evidence>
<dbReference type="Pfam" id="PF06098">
    <property type="entry name" value="Radial_spoke_3"/>
    <property type="match status" value="1"/>
</dbReference>
<sequence>MPTGPAPLVAQKKCGPPSGIGKQEVTQLLEPNFPDHHHHHHHASKQDAKWTKHTHTQAQQQQHQQQPQTRNIYSWISAPRAIYNNKRLMRMSNDHKGRVFGFGESLPTVIQPEQQHQQELVELESPAFAIVSSDHHSYRASSLGKPNAIVRPLRHGRDQREVIEGEHLVNLHPDYKLLHEIEAQLSRNNSRQKENDAHNGNGKDGPVKKEQNVRGTKNYAPGAIEIEKTTDGRGQQQQQQPQHHHRGQHEFSRELDAKLRKLQNDSSKRSSKNGSTQEVNTARKRPLFITTVPKGVFLQPTKELPAALLPATSNHRRLYAFESRPRILTAPSLSSNHPQHNNNNNNDINHPNHNHPGEYVCKHGSHHYGKPPRISYPTEPDTVRKVTVTELQSIVASGGQHQGRPSHRTSRPTGSWTTSKIVTANRTVWVIRDDLPRDQQQHQQQQQNGAYQNVMHDRRVVRGSNYTSTSNLQVGHVNNYPNMPRWNPYFGYAGLLSGKGDGDGTQKEAEARRRQMLRKKYVSRNQRGIIGTPPPVRGRRHETVQTEKYLEELFLHPPELDAGCQTDLFLHRPASPPYIPAKTGCDASTEILDGELFDFDTEVQPIIEVLVSRTLEQALVEVLHEEEIAEMKQQQQTILALREAELAELRRLEQEERKRQAERDRRFLQDKIALDLDREMQERITAAKLLQGRLDEIVPEVLAAVDKIETEKDRAEFERQITPWLAKEVAHEIGQWIDANALLEDIIREILLHKKKLLEGDAASDTADEPQYDEVELEEVEDEKEVDAAAVTEQETVQAEDETVPEDAPAEQEA</sequence>
<dbReference type="EnsemblMetazoa" id="ACHR001620-RA">
    <property type="protein sequence ID" value="ACHR001620-PA"/>
    <property type="gene ID" value="ACHR001620"/>
</dbReference>
<feature type="compositionally biased region" description="Low complexity" evidence="10">
    <location>
        <begin position="56"/>
        <end position="69"/>
    </location>
</feature>
<feature type="compositionally biased region" description="Acidic residues" evidence="10">
    <location>
        <begin position="766"/>
        <end position="785"/>
    </location>
</feature>
<feature type="compositionally biased region" description="Low complexity" evidence="10">
    <location>
        <begin position="232"/>
        <end position="241"/>
    </location>
</feature>
<feature type="region of interest" description="Disordered" evidence="10">
    <location>
        <begin position="395"/>
        <end position="416"/>
    </location>
</feature>
<dbReference type="AlphaFoldDB" id="A0A182JSY8"/>
<evidence type="ECO:0000256" key="7">
    <source>
        <dbReference type="ARBA" id="ARBA00023212"/>
    </source>
</evidence>
<feature type="region of interest" description="Disordered" evidence="10">
    <location>
        <begin position="1"/>
        <end position="70"/>
    </location>
</feature>
<organism evidence="11 12">
    <name type="scientific">Anopheles christyi</name>
    <dbReference type="NCBI Taxonomy" id="43041"/>
    <lineage>
        <taxon>Eukaryota</taxon>
        <taxon>Metazoa</taxon>
        <taxon>Ecdysozoa</taxon>
        <taxon>Arthropoda</taxon>
        <taxon>Hexapoda</taxon>
        <taxon>Insecta</taxon>
        <taxon>Pterygota</taxon>
        <taxon>Neoptera</taxon>
        <taxon>Endopterygota</taxon>
        <taxon>Diptera</taxon>
        <taxon>Nematocera</taxon>
        <taxon>Culicoidea</taxon>
        <taxon>Culicidae</taxon>
        <taxon>Anophelinae</taxon>
        <taxon>Anopheles</taxon>
    </lineage>
</organism>
<reference evidence="12" key="1">
    <citation type="submission" date="2013-03" db="EMBL/GenBank/DDBJ databases">
        <title>The Genome Sequence of Anopheles christyi ACHKN1017.</title>
        <authorList>
            <consortium name="The Broad Institute Genomics Platform"/>
            <person name="Neafsey D.E."/>
            <person name="Besansky N."/>
            <person name="Walker B."/>
            <person name="Young S.K."/>
            <person name="Zeng Q."/>
            <person name="Gargeya S."/>
            <person name="Fitzgerald M."/>
            <person name="Haas B."/>
            <person name="Abouelleil A."/>
            <person name="Allen A.W."/>
            <person name="Alvarado L."/>
            <person name="Arachchi H.M."/>
            <person name="Berlin A.M."/>
            <person name="Chapman S.B."/>
            <person name="Gainer-Dewar J."/>
            <person name="Goldberg J."/>
            <person name="Griggs A."/>
            <person name="Gujja S."/>
            <person name="Hansen M."/>
            <person name="Howarth C."/>
            <person name="Imamovic A."/>
            <person name="Ireland A."/>
            <person name="Larimer J."/>
            <person name="McCowan C."/>
            <person name="Murphy C."/>
            <person name="Pearson M."/>
            <person name="Poon T.W."/>
            <person name="Priest M."/>
            <person name="Roberts A."/>
            <person name="Saif S."/>
            <person name="Shea T."/>
            <person name="Sisk P."/>
            <person name="Sykes S."/>
            <person name="Wortman J."/>
            <person name="Nusbaum C."/>
            <person name="Birren B."/>
        </authorList>
    </citation>
    <scope>NUCLEOTIDE SEQUENCE [LARGE SCALE GENOMIC DNA]</scope>
    <source>
        <strain evidence="12">ACHKN1017</strain>
    </source>
</reference>
<proteinExistence type="inferred from homology"/>
<feature type="compositionally biased region" description="Low complexity" evidence="10">
    <location>
        <begin position="336"/>
        <end position="351"/>
    </location>
</feature>
<feature type="coiled-coil region" evidence="9">
    <location>
        <begin position="624"/>
        <end position="671"/>
    </location>
</feature>
<evidence type="ECO:0000256" key="1">
    <source>
        <dbReference type="ARBA" id="ARBA00004611"/>
    </source>
</evidence>
<feature type="region of interest" description="Disordered" evidence="10">
    <location>
        <begin position="762"/>
        <end position="814"/>
    </location>
</feature>
<keyword evidence="12" id="KW-1185">Reference proteome</keyword>
<evidence type="ECO:0000256" key="8">
    <source>
        <dbReference type="ARBA" id="ARBA00023273"/>
    </source>
</evidence>
<accession>A0A182JSY8</accession>
<keyword evidence="7" id="KW-0206">Cytoskeleton</keyword>
<dbReference type="VEuPathDB" id="VectorBase:ACHR001620"/>
<evidence type="ECO:0000313" key="11">
    <source>
        <dbReference type="EnsemblMetazoa" id="ACHR001620-PA"/>
    </source>
</evidence>
<dbReference type="STRING" id="43041.A0A182JSY8"/>
<evidence type="ECO:0000256" key="4">
    <source>
        <dbReference type="ARBA" id="ARBA00022553"/>
    </source>
</evidence>
<keyword evidence="6" id="KW-0969">Cilium</keyword>
<feature type="region of interest" description="Disordered" evidence="10">
    <location>
        <begin position="187"/>
        <end position="286"/>
    </location>
</feature>
<evidence type="ECO:0000256" key="10">
    <source>
        <dbReference type="SAM" id="MobiDB-lite"/>
    </source>
</evidence>
<keyword evidence="9" id="KW-0175">Coiled coil</keyword>
<evidence type="ECO:0000256" key="6">
    <source>
        <dbReference type="ARBA" id="ARBA00023069"/>
    </source>
</evidence>
<keyword evidence="5" id="KW-0282">Flagellum</keyword>
<evidence type="ECO:0008006" key="13">
    <source>
        <dbReference type="Google" id="ProtNLM"/>
    </source>
</evidence>
<protein>
    <recommendedName>
        <fullName evidence="13">Radial spoke head protein 3</fullName>
    </recommendedName>
</protein>
<feature type="compositionally biased region" description="Acidic residues" evidence="10">
    <location>
        <begin position="798"/>
        <end position="814"/>
    </location>
</feature>
<evidence type="ECO:0000256" key="5">
    <source>
        <dbReference type="ARBA" id="ARBA00022846"/>
    </source>
</evidence>
<dbReference type="GO" id="GO:0005929">
    <property type="term" value="C:cilium"/>
    <property type="evidence" value="ECO:0007669"/>
    <property type="project" value="TreeGrafter"/>
</dbReference>
<dbReference type="Proteomes" id="UP000075881">
    <property type="component" value="Unassembled WGS sequence"/>
</dbReference>
<name>A0A182JSY8_9DIPT</name>
<comment type="subcellular location">
    <subcellularLocation>
        <location evidence="1">Cytoplasm</location>
        <location evidence="1">Cytoskeleton</location>
        <location evidence="1">Flagellum axoneme</location>
    </subcellularLocation>
</comment>
<feature type="region of interest" description="Disordered" evidence="10">
    <location>
        <begin position="330"/>
        <end position="379"/>
    </location>
</feature>
<reference evidence="11" key="2">
    <citation type="submission" date="2020-05" db="UniProtKB">
        <authorList>
            <consortium name="EnsemblMetazoa"/>
        </authorList>
    </citation>
    <scope>IDENTIFICATION</scope>
    <source>
        <strain evidence="11">ACHKN1017</strain>
    </source>
</reference>
<comment type="similarity">
    <text evidence="2">Belongs to the flagellar radial spoke RSP3 family.</text>
</comment>